<sequence>MTVDLIAIMRVKVDVFGFQHVDDATRRFALDVSEDTTVRALNALCAERAGLDREETRVHAGGKAADADATVEALAGRAGELRVALMANPEARRRTMAAELEAVRASARSAYEARRRENEDADSTARDARRGVIAERLAGAVKHEREIETLERFGSNTRETRMQLARLSDALEKTLLFLDGVDATGDDGVRAARKDAVRRVVALADRVDAMLALIEG</sequence>
<organism evidence="3">
    <name type="scientific">Ostreococcus tauri</name>
    <name type="common">Marine green alga</name>
    <dbReference type="NCBI Taxonomy" id="70448"/>
    <lineage>
        <taxon>Eukaryota</taxon>
        <taxon>Viridiplantae</taxon>
        <taxon>Chlorophyta</taxon>
        <taxon>Mamiellophyceae</taxon>
        <taxon>Mamiellales</taxon>
        <taxon>Bathycoccaceae</taxon>
        <taxon>Ostreococcus</taxon>
    </lineage>
</organism>
<evidence type="ECO:0000313" key="3">
    <source>
        <dbReference type="EMBL" id="OUS48864.1"/>
    </source>
</evidence>
<dbReference type="InterPro" id="IPR036533">
    <property type="entry name" value="BAG_dom_sf"/>
</dbReference>
<accession>A0A1Y5IL33</accession>
<dbReference type="PANTHER" id="PTHR12329:SF16">
    <property type="entry name" value="BAG FAMILY MOLECULAR CHAPERONE REGULATOR 1"/>
    <property type="match status" value="1"/>
</dbReference>
<proteinExistence type="predicted"/>
<evidence type="ECO:0000259" key="2">
    <source>
        <dbReference type="PROSITE" id="PS51035"/>
    </source>
</evidence>
<keyword evidence="1" id="KW-0143">Chaperone</keyword>
<dbReference type="AlphaFoldDB" id="A0A1Y5IL33"/>
<dbReference type="InterPro" id="IPR039773">
    <property type="entry name" value="BAG_chaperone_regulator"/>
</dbReference>
<evidence type="ECO:0000256" key="1">
    <source>
        <dbReference type="ARBA" id="ARBA00023186"/>
    </source>
</evidence>
<dbReference type="EMBL" id="KZ155772">
    <property type="protein sequence ID" value="OUS48864.1"/>
    <property type="molecule type" value="Genomic_DNA"/>
</dbReference>
<dbReference type="GO" id="GO:0005737">
    <property type="term" value="C:cytoplasm"/>
    <property type="evidence" value="ECO:0007669"/>
    <property type="project" value="TreeGrafter"/>
</dbReference>
<dbReference type="Proteomes" id="UP000195557">
    <property type="component" value="Unassembled WGS sequence"/>
</dbReference>
<protein>
    <recommendedName>
        <fullName evidence="2">BAG domain-containing protein</fullName>
    </recommendedName>
</protein>
<reference evidence="3" key="1">
    <citation type="submission" date="2017-04" db="EMBL/GenBank/DDBJ databases">
        <title>Population genomics of picophytoplankton unveils novel chromosome hypervariability.</title>
        <authorList>
            <consortium name="DOE Joint Genome Institute"/>
            <person name="Blanc-Mathieu R."/>
            <person name="Krasovec M."/>
            <person name="Hebrard M."/>
            <person name="Yau S."/>
            <person name="Desgranges E."/>
            <person name="Martin J."/>
            <person name="Schackwitz W."/>
            <person name="Kuo A."/>
            <person name="Salin G."/>
            <person name="Donnadieu C."/>
            <person name="Desdevises Y."/>
            <person name="Sanchez-Ferandin S."/>
            <person name="Moreau H."/>
            <person name="Rivals E."/>
            <person name="Grigoriev I.V."/>
            <person name="Grimsley N."/>
            <person name="Eyre-Walker A."/>
            <person name="Piganeau G."/>
        </authorList>
    </citation>
    <scope>NUCLEOTIDE SEQUENCE [LARGE SCALE GENOMIC DNA]</scope>
    <source>
        <strain evidence="3">RCC 1115</strain>
    </source>
</reference>
<dbReference type="Pfam" id="PF02179">
    <property type="entry name" value="BAG"/>
    <property type="match status" value="1"/>
</dbReference>
<gene>
    <name evidence="3" type="ORF">BE221DRAFT_203156</name>
</gene>
<dbReference type="GO" id="GO:0051087">
    <property type="term" value="F:protein-folding chaperone binding"/>
    <property type="evidence" value="ECO:0007669"/>
    <property type="project" value="InterPro"/>
</dbReference>
<dbReference type="GO" id="GO:0000774">
    <property type="term" value="F:adenyl-nucleotide exchange factor activity"/>
    <property type="evidence" value="ECO:0007669"/>
    <property type="project" value="TreeGrafter"/>
</dbReference>
<dbReference type="Gene3D" id="1.20.58.120">
    <property type="entry name" value="BAG domain"/>
    <property type="match status" value="1"/>
</dbReference>
<dbReference type="InterPro" id="IPR003103">
    <property type="entry name" value="BAG_domain"/>
</dbReference>
<dbReference type="PANTHER" id="PTHR12329">
    <property type="entry name" value="BCL2-ASSOCIATED ATHANOGENE"/>
    <property type="match status" value="1"/>
</dbReference>
<feature type="domain" description="BAG" evidence="2">
    <location>
        <begin position="165"/>
        <end position="211"/>
    </location>
</feature>
<dbReference type="PROSITE" id="PS51035">
    <property type="entry name" value="BAG"/>
    <property type="match status" value="1"/>
</dbReference>
<dbReference type="SUPFAM" id="SSF63491">
    <property type="entry name" value="BAG domain"/>
    <property type="match status" value="1"/>
</dbReference>
<name>A0A1Y5IL33_OSTTA</name>
<dbReference type="GO" id="GO:0050821">
    <property type="term" value="P:protein stabilization"/>
    <property type="evidence" value="ECO:0007669"/>
    <property type="project" value="TreeGrafter"/>
</dbReference>